<dbReference type="Pfam" id="PF07993">
    <property type="entry name" value="NAD_binding_4"/>
    <property type="match status" value="1"/>
</dbReference>
<evidence type="ECO:0000313" key="2">
    <source>
        <dbReference type="EMBL" id="ACB24541.1"/>
    </source>
</evidence>
<dbReference type="AlphaFoldDB" id="B1M0Z1"/>
<dbReference type="Gene3D" id="3.40.50.720">
    <property type="entry name" value="NAD(P)-binding Rossmann-like Domain"/>
    <property type="match status" value="1"/>
</dbReference>
<name>B1M0Z1_METRJ</name>
<dbReference type="GeneID" id="6138593"/>
<evidence type="ECO:0000313" key="3">
    <source>
        <dbReference type="Proteomes" id="UP000006589"/>
    </source>
</evidence>
<dbReference type="InterPro" id="IPR036291">
    <property type="entry name" value="NAD(P)-bd_dom_sf"/>
</dbReference>
<dbReference type="Proteomes" id="UP000006589">
    <property type="component" value="Chromosome"/>
</dbReference>
<dbReference type="GO" id="GO:0080019">
    <property type="term" value="F:alcohol-forming very long-chain fatty acyl-CoA reductase activity"/>
    <property type="evidence" value="ECO:0007669"/>
    <property type="project" value="InterPro"/>
</dbReference>
<feature type="domain" description="Thioester reductase (TE)" evidence="1">
    <location>
        <begin position="8"/>
        <end position="230"/>
    </location>
</feature>
<accession>B1M0Z1</accession>
<dbReference type="KEGG" id="mrd:Mrad2831_2551"/>
<dbReference type="EMBL" id="CP001001">
    <property type="protein sequence ID" value="ACB24541.1"/>
    <property type="molecule type" value="Genomic_DNA"/>
</dbReference>
<evidence type="ECO:0000259" key="1">
    <source>
        <dbReference type="Pfam" id="PF07993"/>
    </source>
</evidence>
<dbReference type="GO" id="GO:0035336">
    <property type="term" value="P:long-chain fatty-acyl-CoA metabolic process"/>
    <property type="evidence" value="ECO:0007669"/>
    <property type="project" value="TreeGrafter"/>
</dbReference>
<protein>
    <submittedName>
        <fullName evidence="2">Male sterility domain protein</fullName>
    </submittedName>
</protein>
<dbReference type="OrthoDB" id="5377001at2"/>
<dbReference type="InterPro" id="IPR026055">
    <property type="entry name" value="FAR"/>
</dbReference>
<dbReference type="eggNOG" id="COG3320">
    <property type="taxonomic scope" value="Bacteria"/>
</dbReference>
<organism evidence="2 3">
    <name type="scientific">Methylobacterium radiotolerans (strain ATCC 27329 / DSM 1819 / JCM 2831 / NBRC 15690 / NCIMB 10815 / 0-1)</name>
    <dbReference type="NCBI Taxonomy" id="426355"/>
    <lineage>
        <taxon>Bacteria</taxon>
        <taxon>Pseudomonadati</taxon>
        <taxon>Pseudomonadota</taxon>
        <taxon>Alphaproteobacteria</taxon>
        <taxon>Hyphomicrobiales</taxon>
        <taxon>Methylobacteriaceae</taxon>
        <taxon>Methylobacterium</taxon>
    </lineage>
</organism>
<gene>
    <name evidence="2" type="ordered locus">Mrad2831_2551</name>
</gene>
<dbReference type="PANTHER" id="PTHR11011:SF45">
    <property type="entry name" value="FATTY ACYL-COA REDUCTASE CG8306-RELATED"/>
    <property type="match status" value="1"/>
</dbReference>
<dbReference type="RefSeq" id="WP_012319514.1">
    <property type="nucleotide sequence ID" value="NC_010505.1"/>
</dbReference>
<sequence>MAALRVLVTGAAGLLGAELCGVLAERGHGVVGLVHRNGGFVRTDGSVSEPARAVGGSPVPGTFTWVRGDVRVPGLGIDDAEFPDGLDLVIHCAALTDFAASEAQYRAVNIEGTANVAAFAKGRGAGLVHVSTAYVCGERSGPIPEARIEGAAFANGYEASKDAGERLARASGAPVATVRPSIVVGRAEDGALGRFENIYAFLKLIGSGRIGTLPATAGATLDLVPVDHVVGGIVDVAERFEAAAGRIFHLVSGEPTMVADLVAHDYPGFRVPRLVAPDRFDVSALPPMEGYLYSSVTARFESYLRRDPRFVAENLMRLSGRTCPPTGPGFLRRLVAYAVRAGYLVPDPELI</sequence>
<dbReference type="STRING" id="426355.Mrad2831_2551"/>
<reference evidence="2 3" key="1">
    <citation type="submission" date="2008-03" db="EMBL/GenBank/DDBJ databases">
        <title>Complete sequence of chromosome of Methylobacterium radiotolerans JCM 2831.</title>
        <authorList>
            <consortium name="US DOE Joint Genome Institute"/>
            <person name="Copeland A."/>
            <person name="Lucas S."/>
            <person name="Lapidus A."/>
            <person name="Glavina del Rio T."/>
            <person name="Dalin E."/>
            <person name="Tice H."/>
            <person name="Bruce D."/>
            <person name="Goodwin L."/>
            <person name="Pitluck S."/>
            <person name="Kiss H."/>
            <person name="Brettin T."/>
            <person name="Detter J.C."/>
            <person name="Han C."/>
            <person name="Kuske C.R."/>
            <person name="Schmutz J."/>
            <person name="Larimer F."/>
            <person name="Land M."/>
            <person name="Hauser L."/>
            <person name="Kyrpides N."/>
            <person name="Mikhailova N."/>
            <person name="Marx C.J."/>
            <person name="Richardson P."/>
        </authorList>
    </citation>
    <scope>NUCLEOTIDE SEQUENCE [LARGE SCALE GENOMIC DNA]</scope>
    <source>
        <strain evidence="3">ATCC 27329 / DSM 1819 / JCM 2831 / NBRC 15690 / NCIMB 10815 / 0-1</strain>
    </source>
</reference>
<dbReference type="InterPro" id="IPR013120">
    <property type="entry name" value="FAR_NAD-bd"/>
</dbReference>
<dbReference type="PANTHER" id="PTHR11011">
    <property type="entry name" value="MALE STERILITY PROTEIN 2-RELATED"/>
    <property type="match status" value="1"/>
</dbReference>
<dbReference type="SUPFAM" id="SSF51735">
    <property type="entry name" value="NAD(P)-binding Rossmann-fold domains"/>
    <property type="match status" value="1"/>
</dbReference>
<dbReference type="HOGENOM" id="CLU_042504_2_0_5"/>
<proteinExistence type="predicted"/>